<gene>
    <name evidence="3" type="ORF">NCTC11087_00308</name>
</gene>
<evidence type="ECO:0000313" key="4">
    <source>
        <dbReference type="Proteomes" id="UP000255523"/>
    </source>
</evidence>
<feature type="domain" description="NusG-like N-terminal" evidence="2">
    <location>
        <begin position="11"/>
        <end position="71"/>
    </location>
</feature>
<evidence type="ECO:0000256" key="1">
    <source>
        <dbReference type="ARBA" id="ARBA00023163"/>
    </source>
</evidence>
<dbReference type="Pfam" id="PF02357">
    <property type="entry name" value="NusG"/>
    <property type="match status" value="1"/>
</dbReference>
<organism evidence="3 4">
    <name type="scientific">Faecalicoccus pleomorphus</name>
    <dbReference type="NCBI Taxonomy" id="1323"/>
    <lineage>
        <taxon>Bacteria</taxon>
        <taxon>Bacillati</taxon>
        <taxon>Bacillota</taxon>
        <taxon>Erysipelotrichia</taxon>
        <taxon>Erysipelotrichales</taxon>
        <taxon>Erysipelotrichaceae</taxon>
        <taxon>Faecalicoccus</taxon>
    </lineage>
</organism>
<protein>
    <submittedName>
        <fullName evidence="3">Transcription termination factor nusG</fullName>
    </submittedName>
</protein>
<reference evidence="3 4" key="1">
    <citation type="submission" date="2018-06" db="EMBL/GenBank/DDBJ databases">
        <authorList>
            <consortium name="Pathogen Informatics"/>
            <person name="Doyle S."/>
        </authorList>
    </citation>
    <scope>NUCLEOTIDE SEQUENCE [LARGE SCALE GENOMIC DNA]</scope>
    <source>
        <strain evidence="3 4">NCTC11087</strain>
    </source>
</reference>
<sequence length="174" mass="20670">MICTKNLKKLNWYVLFVLTPYEDSLCSYLNQRYGADAFSVKMENYRKDKKCIEIKSAFPGYVFVCSPLPQDAFNDWLFSLEFKKGLIKQLCYKETTALRAEEIRVFEQFLDKDHLFRMSYGHLENHRLVIDQGPLKGFEDYITKYDKRNRLAVLDLFFLDQKWTAGVTLIEKDE</sequence>
<dbReference type="InterPro" id="IPR006645">
    <property type="entry name" value="NGN-like_dom"/>
</dbReference>
<keyword evidence="1" id="KW-0804">Transcription</keyword>
<evidence type="ECO:0000259" key="2">
    <source>
        <dbReference type="Pfam" id="PF02357"/>
    </source>
</evidence>
<proteinExistence type="predicted"/>
<dbReference type="SUPFAM" id="SSF82679">
    <property type="entry name" value="N-utilization substance G protein NusG, N-terminal domain"/>
    <property type="match status" value="1"/>
</dbReference>
<dbReference type="GeneID" id="77461302"/>
<dbReference type="InterPro" id="IPR036735">
    <property type="entry name" value="NGN_dom_sf"/>
</dbReference>
<dbReference type="RefSeq" id="WP_022789705.1">
    <property type="nucleotide sequence ID" value="NZ_UHFX01000003.1"/>
</dbReference>
<dbReference type="OrthoDB" id="1647421at2"/>
<name>A0A380LNK9_9FIRM</name>
<keyword evidence="4" id="KW-1185">Reference proteome</keyword>
<accession>A0A380LNK9</accession>
<dbReference type="Proteomes" id="UP000255523">
    <property type="component" value="Unassembled WGS sequence"/>
</dbReference>
<evidence type="ECO:0000313" key="3">
    <source>
        <dbReference type="EMBL" id="SUO03446.1"/>
    </source>
</evidence>
<dbReference type="GO" id="GO:0006354">
    <property type="term" value="P:DNA-templated transcription elongation"/>
    <property type="evidence" value="ECO:0007669"/>
    <property type="project" value="InterPro"/>
</dbReference>
<dbReference type="Gene3D" id="3.30.70.940">
    <property type="entry name" value="NusG, N-terminal domain"/>
    <property type="match status" value="1"/>
</dbReference>
<dbReference type="EMBL" id="UHFX01000003">
    <property type="protein sequence ID" value="SUO03446.1"/>
    <property type="molecule type" value="Genomic_DNA"/>
</dbReference>
<dbReference type="AlphaFoldDB" id="A0A380LNK9"/>
<dbReference type="CDD" id="cd08000">
    <property type="entry name" value="NGN"/>
    <property type="match status" value="1"/>
</dbReference>